<reference evidence="3 4" key="1">
    <citation type="submission" date="2016-06" db="EMBL/GenBank/DDBJ databases">
        <authorList>
            <person name="Kjaerup R.B."/>
            <person name="Dalgaard T.S."/>
            <person name="Juul-Madsen H.R."/>
        </authorList>
    </citation>
    <scope>NUCLEOTIDE SEQUENCE [LARGE SCALE GENOMIC DNA]</scope>
    <source>
        <strain evidence="3 4">CECT 8886</strain>
    </source>
</reference>
<feature type="region of interest" description="Disordered" evidence="1">
    <location>
        <begin position="41"/>
        <end position="71"/>
    </location>
</feature>
<dbReference type="AlphaFoldDB" id="A0A1A8TLE3"/>
<feature type="compositionally biased region" description="Polar residues" evidence="1">
    <location>
        <begin position="50"/>
        <end position="59"/>
    </location>
</feature>
<name>A0A1A8TLE3_9GAMM</name>
<feature type="domain" description="YjiS-like" evidence="2">
    <location>
        <begin position="9"/>
        <end position="39"/>
    </location>
</feature>
<proteinExistence type="predicted"/>
<dbReference type="Pfam" id="PF06568">
    <property type="entry name" value="YjiS-like"/>
    <property type="match status" value="1"/>
</dbReference>
<evidence type="ECO:0000256" key="1">
    <source>
        <dbReference type="SAM" id="MobiDB-lite"/>
    </source>
</evidence>
<dbReference type="Proteomes" id="UP000092544">
    <property type="component" value="Unassembled WGS sequence"/>
</dbReference>
<evidence type="ECO:0000259" key="2">
    <source>
        <dbReference type="Pfam" id="PF06568"/>
    </source>
</evidence>
<accession>A0A1A8TLE3</accession>
<gene>
    <name evidence="3" type="ORF">MSP8886_02802</name>
</gene>
<sequence>MSIIALFNLAKEYLEARRTKQAFRHLDDHFLKDIGFHRENGQIRPLSGSKDVNQDTNELIQEPPGKHSSHS</sequence>
<keyword evidence="4" id="KW-1185">Reference proteome</keyword>
<dbReference type="RefSeq" id="WP_067017426.1">
    <property type="nucleotide sequence ID" value="NZ_FLOB01000006.1"/>
</dbReference>
<evidence type="ECO:0000313" key="3">
    <source>
        <dbReference type="EMBL" id="SBS33579.1"/>
    </source>
</evidence>
<dbReference type="OrthoDB" id="6107611at2"/>
<protein>
    <recommendedName>
        <fullName evidence="2">YjiS-like domain-containing protein</fullName>
    </recommendedName>
</protein>
<organism evidence="3 4">
    <name type="scientific">Marinomonas spartinae</name>
    <dbReference type="NCBI Taxonomy" id="1792290"/>
    <lineage>
        <taxon>Bacteria</taxon>
        <taxon>Pseudomonadati</taxon>
        <taxon>Pseudomonadota</taxon>
        <taxon>Gammaproteobacteria</taxon>
        <taxon>Oceanospirillales</taxon>
        <taxon>Oceanospirillaceae</taxon>
        <taxon>Marinomonas</taxon>
    </lineage>
</organism>
<dbReference type="InterPro" id="IPR009506">
    <property type="entry name" value="YjiS-like"/>
</dbReference>
<dbReference type="EMBL" id="FLOB01000006">
    <property type="protein sequence ID" value="SBS33579.1"/>
    <property type="molecule type" value="Genomic_DNA"/>
</dbReference>
<evidence type="ECO:0000313" key="4">
    <source>
        <dbReference type="Proteomes" id="UP000092544"/>
    </source>
</evidence>